<keyword evidence="2" id="KW-1185">Reference proteome</keyword>
<evidence type="ECO:0000313" key="3">
    <source>
        <dbReference type="WBParaSite" id="nRc.2.0.1.t41096-RA"/>
    </source>
</evidence>
<organism evidence="2 3">
    <name type="scientific">Romanomermis culicivorax</name>
    <name type="common">Nematode worm</name>
    <dbReference type="NCBI Taxonomy" id="13658"/>
    <lineage>
        <taxon>Eukaryota</taxon>
        <taxon>Metazoa</taxon>
        <taxon>Ecdysozoa</taxon>
        <taxon>Nematoda</taxon>
        <taxon>Enoplea</taxon>
        <taxon>Dorylaimia</taxon>
        <taxon>Mermithida</taxon>
        <taxon>Mermithoidea</taxon>
        <taxon>Mermithidae</taxon>
        <taxon>Romanomermis</taxon>
    </lineage>
</organism>
<dbReference type="WBParaSite" id="nRc.2.0.1.t41096-RA">
    <property type="protein sequence ID" value="nRc.2.0.1.t41096-RA"/>
    <property type="gene ID" value="nRc.2.0.1.g41096"/>
</dbReference>
<protein>
    <submittedName>
        <fullName evidence="3">Uncharacterized protein</fullName>
    </submittedName>
</protein>
<name>A0A915KQR6_ROMCU</name>
<feature type="compositionally biased region" description="Low complexity" evidence="1">
    <location>
        <begin position="102"/>
        <end position="121"/>
    </location>
</feature>
<reference evidence="3" key="1">
    <citation type="submission" date="2022-11" db="UniProtKB">
        <authorList>
            <consortium name="WormBaseParasite"/>
        </authorList>
    </citation>
    <scope>IDENTIFICATION</scope>
</reference>
<proteinExistence type="predicted"/>
<sequence length="225" mass="25062">DAIKFPGKEGDIIYSKNNVCLHPNVVDGEPTHVPGYLTLHCQKDEVLGITLILQWLPNATLEKNPRSIRTMSPRFDQNSSPRSRVKLRALEGDQGKRRRRSSSGSSSSPPVLETSESATAEEASDEEKNSRNLSTVRVAVNDDPQEDEYSNNISLSTTTTAIRNTKSTAPSNQPCLSVLMQTYCKNALASTKTERSTEYQILMIMRNELHNNLKLILEQIGIKFS</sequence>
<evidence type="ECO:0000313" key="2">
    <source>
        <dbReference type="Proteomes" id="UP000887565"/>
    </source>
</evidence>
<feature type="compositionally biased region" description="Polar residues" evidence="1">
    <location>
        <begin position="67"/>
        <end position="82"/>
    </location>
</feature>
<evidence type="ECO:0000256" key="1">
    <source>
        <dbReference type="SAM" id="MobiDB-lite"/>
    </source>
</evidence>
<dbReference type="AlphaFoldDB" id="A0A915KQR6"/>
<dbReference type="Proteomes" id="UP000887565">
    <property type="component" value="Unplaced"/>
</dbReference>
<accession>A0A915KQR6</accession>
<dbReference type="Gene3D" id="2.30.29.230">
    <property type="match status" value="1"/>
</dbReference>
<feature type="region of interest" description="Disordered" evidence="1">
    <location>
        <begin position="67"/>
        <end position="150"/>
    </location>
</feature>